<dbReference type="EMBL" id="VIGI01000014">
    <property type="protein sequence ID" value="KAB8291659.1"/>
    <property type="molecule type" value="Genomic_DNA"/>
</dbReference>
<accession>A0A5N6JS05</accession>
<gene>
    <name evidence="2" type="ORF">EYC80_006459</name>
</gene>
<reference evidence="2 3" key="1">
    <citation type="submission" date="2019-06" db="EMBL/GenBank/DDBJ databases">
        <title>Genome Sequence of the Brown Rot Fungal Pathogen Monilinia laxa.</title>
        <authorList>
            <person name="De Miccolis Angelini R.M."/>
            <person name="Landi L."/>
            <person name="Abate D."/>
            <person name="Pollastro S."/>
            <person name="Romanazzi G."/>
            <person name="Faretra F."/>
        </authorList>
    </citation>
    <scope>NUCLEOTIDE SEQUENCE [LARGE SCALE GENOMIC DNA]</scope>
    <source>
        <strain evidence="2 3">Mlax316</strain>
    </source>
</reference>
<feature type="compositionally biased region" description="Basic and acidic residues" evidence="1">
    <location>
        <begin position="12"/>
        <end position="24"/>
    </location>
</feature>
<evidence type="ECO:0000313" key="3">
    <source>
        <dbReference type="Proteomes" id="UP000326757"/>
    </source>
</evidence>
<evidence type="ECO:0000313" key="2">
    <source>
        <dbReference type="EMBL" id="KAB8291659.1"/>
    </source>
</evidence>
<sequence>MGSVLPKINKSRSNDKPLSEKEKTQIYTLYVEMDGGPIMNGDEEIEGDGTGGDSSAQDITDAEVSEDIVAGDGPDADGEDPSTISSGGDDG</sequence>
<keyword evidence="3" id="KW-1185">Reference proteome</keyword>
<evidence type="ECO:0000256" key="1">
    <source>
        <dbReference type="SAM" id="MobiDB-lite"/>
    </source>
</evidence>
<dbReference type="Proteomes" id="UP000326757">
    <property type="component" value="Unassembled WGS sequence"/>
</dbReference>
<feature type="compositionally biased region" description="Polar residues" evidence="1">
    <location>
        <begin position="82"/>
        <end position="91"/>
    </location>
</feature>
<dbReference type="AlphaFoldDB" id="A0A5N6JS05"/>
<feature type="region of interest" description="Disordered" evidence="1">
    <location>
        <begin position="1"/>
        <end position="91"/>
    </location>
</feature>
<protein>
    <submittedName>
        <fullName evidence="2">Uncharacterized protein</fullName>
    </submittedName>
</protein>
<name>A0A5N6JS05_MONLA</name>
<organism evidence="2 3">
    <name type="scientific">Monilinia laxa</name>
    <name type="common">Brown rot fungus</name>
    <name type="synonym">Sclerotinia laxa</name>
    <dbReference type="NCBI Taxonomy" id="61186"/>
    <lineage>
        <taxon>Eukaryota</taxon>
        <taxon>Fungi</taxon>
        <taxon>Dikarya</taxon>
        <taxon>Ascomycota</taxon>
        <taxon>Pezizomycotina</taxon>
        <taxon>Leotiomycetes</taxon>
        <taxon>Helotiales</taxon>
        <taxon>Sclerotiniaceae</taxon>
        <taxon>Monilinia</taxon>
    </lineage>
</organism>
<comment type="caution">
    <text evidence="2">The sequence shown here is derived from an EMBL/GenBank/DDBJ whole genome shotgun (WGS) entry which is preliminary data.</text>
</comment>
<dbReference type="OrthoDB" id="10449317at2759"/>
<proteinExistence type="predicted"/>